<dbReference type="InterPro" id="IPR001611">
    <property type="entry name" value="Leu-rich_rpt"/>
</dbReference>
<feature type="region of interest" description="Disordered" evidence="3">
    <location>
        <begin position="1"/>
        <end position="116"/>
    </location>
</feature>
<evidence type="ECO:0008006" key="6">
    <source>
        <dbReference type="Google" id="ProtNLM"/>
    </source>
</evidence>
<dbReference type="EMBL" id="HBIX01028428">
    <property type="protein sequence ID" value="CAE0726429.1"/>
    <property type="molecule type" value="Transcribed_RNA"/>
</dbReference>
<dbReference type="PANTHER" id="PTHR46662:SF104">
    <property type="entry name" value="GPI-ANCHORED ADHESIN-LIKE PROTEIN PGA55-RELATED"/>
    <property type="match status" value="1"/>
</dbReference>
<feature type="region of interest" description="Disordered" evidence="3">
    <location>
        <begin position="194"/>
        <end position="227"/>
    </location>
</feature>
<gene>
    <name evidence="5" type="ORF">PAUS00366_LOCUS19186</name>
</gene>
<keyword evidence="4" id="KW-1133">Transmembrane helix</keyword>
<feature type="compositionally biased region" description="Basic and acidic residues" evidence="3">
    <location>
        <begin position="7"/>
        <end position="32"/>
    </location>
</feature>
<feature type="compositionally biased region" description="Acidic residues" evidence="3">
    <location>
        <begin position="93"/>
        <end position="110"/>
    </location>
</feature>
<dbReference type="FunFam" id="3.80.10.10:FF:000041">
    <property type="entry name" value="LRR receptor-like serine/threonine-protein kinase ERECTA"/>
    <property type="match status" value="1"/>
</dbReference>
<dbReference type="Pfam" id="PF13855">
    <property type="entry name" value="LRR_8"/>
    <property type="match status" value="1"/>
</dbReference>
<dbReference type="AlphaFoldDB" id="A0A7S4AUD5"/>
<feature type="transmembrane region" description="Helical" evidence="4">
    <location>
        <begin position="168"/>
        <end position="189"/>
    </location>
</feature>
<evidence type="ECO:0000256" key="4">
    <source>
        <dbReference type="SAM" id="Phobius"/>
    </source>
</evidence>
<dbReference type="Gene3D" id="3.80.10.10">
    <property type="entry name" value="Ribonuclease Inhibitor"/>
    <property type="match status" value="1"/>
</dbReference>
<keyword evidence="4" id="KW-0812">Transmembrane</keyword>
<accession>A0A7S4AUD5</accession>
<feature type="compositionally biased region" description="Polar residues" evidence="3">
    <location>
        <begin position="195"/>
        <end position="227"/>
    </location>
</feature>
<feature type="region of interest" description="Disordered" evidence="3">
    <location>
        <begin position="144"/>
        <end position="163"/>
    </location>
</feature>
<organism evidence="5">
    <name type="scientific">Pseudo-nitzschia australis</name>
    <dbReference type="NCBI Taxonomy" id="44445"/>
    <lineage>
        <taxon>Eukaryota</taxon>
        <taxon>Sar</taxon>
        <taxon>Stramenopiles</taxon>
        <taxon>Ochrophyta</taxon>
        <taxon>Bacillariophyta</taxon>
        <taxon>Bacillariophyceae</taxon>
        <taxon>Bacillariophycidae</taxon>
        <taxon>Bacillariales</taxon>
        <taxon>Bacillariaceae</taxon>
        <taxon>Pseudo-nitzschia</taxon>
    </lineage>
</organism>
<name>A0A7S4AUD5_9STRA</name>
<evidence type="ECO:0000256" key="2">
    <source>
        <dbReference type="ARBA" id="ARBA00022737"/>
    </source>
</evidence>
<evidence type="ECO:0000256" key="1">
    <source>
        <dbReference type="ARBA" id="ARBA00022614"/>
    </source>
</evidence>
<dbReference type="SUPFAM" id="SSF52058">
    <property type="entry name" value="L domain-like"/>
    <property type="match status" value="1"/>
</dbReference>
<keyword evidence="1" id="KW-0433">Leucine-rich repeat</keyword>
<evidence type="ECO:0000256" key="3">
    <source>
        <dbReference type="SAM" id="MobiDB-lite"/>
    </source>
</evidence>
<evidence type="ECO:0000313" key="5">
    <source>
        <dbReference type="EMBL" id="CAE0726429.1"/>
    </source>
</evidence>
<reference evidence="5" key="1">
    <citation type="submission" date="2021-01" db="EMBL/GenBank/DDBJ databases">
        <authorList>
            <person name="Corre E."/>
            <person name="Pelletier E."/>
            <person name="Niang G."/>
            <person name="Scheremetjew M."/>
            <person name="Finn R."/>
            <person name="Kale V."/>
            <person name="Holt S."/>
            <person name="Cochrane G."/>
            <person name="Meng A."/>
            <person name="Brown T."/>
            <person name="Cohen L."/>
        </authorList>
    </citation>
    <scope>NUCLEOTIDE SEQUENCE</scope>
    <source>
        <strain evidence="5">10249 10 AB</strain>
    </source>
</reference>
<keyword evidence="2" id="KW-0677">Repeat</keyword>
<protein>
    <recommendedName>
        <fullName evidence="6">L domain-like protein</fullName>
    </recommendedName>
</protein>
<proteinExistence type="predicted"/>
<keyword evidence="4" id="KW-0472">Membrane</keyword>
<sequence>MQTTKETMGKTRTLDDNHEQQHNAELPYKVDADADTSTFTSGQQKLAQNADLDLETTRTKTKTKSKSAEQEQEVVSMPNVSDSASVSNNENENNSDGDEENDEGEGEGEDSPVPTALVTRATRSTLVYNAVTVETENIAVAVAVEDGDGNNDGSDNRGSPTTRNKKQLMALSFVISVLMSVALIVFFNLREKQEPQSSSNIATRDSDSKNNGSENSSGTTPEEDNLQNTTEYLERQSALIKILTPLVGDPRVFDPESPLASSDRIAALERLVVNPLDFPIPVGDEKHVSNDNDTAATFEFEFEPTTTTTLFEDQVHKFRQHFVMTLFYYATNGETWENQYWFLMGSDECQWNSVRSTIGDDYDFFATSAVATTGIFCNQDGWVSHMKIYWNNLSGTLPSELSYFEDTLIEINLTGGSISGTIPESFEKLNNLATFSISENCLTGKIPERLTEIPSLKQLSIYNNAGLSGSINKLCDGIRRPEGTFLAADNCHMDDSIRSIECDCCTCCDSAKFECSDRVYGTHSFLYMEITSTNDYLKGFEKPCLSPKQKEWILEECPCIRSYITDWGSPSNYCTNCTEDGARPSHPPFLPVENNRRHIRH</sequence>
<dbReference type="InterPro" id="IPR032675">
    <property type="entry name" value="LRR_dom_sf"/>
</dbReference>
<dbReference type="PANTHER" id="PTHR46662">
    <property type="entry name" value="DI-GLUCOSE BINDING PROTEIN WITH LEUCINE-RICH REPEAT DOMAIN-CONTAINING PROTEIN"/>
    <property type="match status" value="1"/>
</dbReference>
<feature type="compositionally biased region" description="Polar residues" evidence="3">
    <location>
        <begin position="35"/>
        <end position="47"/>
    </location>
</feature>